<evidence type="ECO:0000259" key="1">
    <source>
        <dbReference type="Pfam" id="PF20700"/>
    </source>
</evidence>
<keyword evidence="3" id="KW-1185">Reference proteome</keyword>
<proteinExistence type="predicted"/>
<reference evidence="2" key="1">
    <citation type="submission" date="2020-08" db="EMBL/GenBank/DDBJ databases">
        <title>Multicomponent nature underlies the extraordinary mechanical properties of spider dragline silk.</title>
        <authorList>
            <person name="Kono N."/>
            <person name="Nakamura H."/>
            <person name="Mori M."/>
            <person name="Yoshida Y."/>
            <person name="Ohtoshi R."/>
            <person name="Malay A.D."/>
            <person name="Moran D.A.P."/>
            <person name="Tomita M."/>
            <person name="Numata K."/>
            <person name="Arakawa K."/>
        </authorList>
    </citation>
    <scope>NUCLEOTIDE SEQUENCE</scope>
</reference>
<organism evidence="2 3">
    <name type="scientific">Trichonephila inaurata madagascariensis</name>
    <dbReference type="NCBI Taxonomy" id="2747483"/>
    <lineage>
        <taxon>Eukaryota</taxon>
        <taxon>Metazoa</taxon>
        <taxon>Ecdysozoa</taxon>
        <taxon>Arthropoda</taxon>
        <taxon>Chelicerata</taxon>
        <taxon>Arachnida</taxon>
        <taxon>Araneae</taxon>
        <taxon>Araneomorphae</taxon>
        <taxon>Entelegynae</taxon>
        <taxon>Araneoidea</taxon>
        <taxon>Nephilidae</taxon>
        <taxon>Trichonephila</taxon>
        <taxon>Trichonephila inaurata</taxon>
    </lineage>
</organism>
<accession>A0A8X6JWK0</accession>
<dbReference type="Pfam" id="PF20700">
    <property type="entry name" value="Mutator"/>
    <property type="match status" value="1"/>
</dbReference>
<sequence>MLVEAFKSCETKLLKVVSAFAHESINAAAFEIRELNVQEEVVTSCLISCDGPWQHRSHTSLNGCAAALCIDTAEVVDVEIISKNY</sequence>
<dbReference type="AlphaFoldDB" id="A0A8X6JWK0"/>
<name>A0A8X6JWK0_9ARAC</name>
<comment type="caution">
    <text evidence="2">The sequence shown here is derived from an EMBL/GenBank/DDBJ whole genome shotgun (WGS) entry which is preliminary data.</text>
</comment>
<evidence type="ECO:0000313" key="3">
    <source>
        <dbReference type="Proteomes" id="UP000886998"/>
    </source>
</evidence>
<dbReference type="InterPro" id="IPR049012">
    <property type="entry name" value="Mutator_transp_dom"/>
</dbReference>
<protein>
    <recommendedName>
        <fullName evidence="1">Mutator-like transposase domain-containing protein</fullName>
    </recommendedName>
</protein>
<gene>
    <name evidence="2" type="ORF">TNIN_47211</name>
</gene>
<feature type="domain" description="Mutator-like transposase" evidence="1">
    <location>
        <begin position="5"/>
        <end position="83"/>
    </location>
</feature>
<evidence type="ECO:0000313" key="2">
    <source>
        <dbReference type="EMBL" id="GFS63735.1"/>
    </source>
</evidence>
<dbReference type="Proteomes" id="UP000886998">
    <property type="component" value="Unassembled WGS sequence"/>
</dbReference>
<dbReference type="OrthoDB" id="6427993at2759"/>
<dbReference type="EMBL" id="BMAV01027946">
    <property type="protein sequence ID" value="GFS63735.1"/>
    <property type="molecule type" value="Genomic_DNA"/>
</dbReference>